<gene>
    <name evidence="3" type="ORF">ERS008667_03354</name>
</gene>
<keyword evidence="2 3" id="KW-0456">Lyase</keyword>
<sequence length="53" mass="5895">MVAGVIPFDCSEYRTVTKWNPGGLTIHLQIGLEDMDELKEDLVQGFVRLASNS</sequence>
<name>A0A0T9R396_9GAMM</name>
<dbReference type="Proteomes" id="UP000038204">
    <property type="component" value="Unassembled WGS sequence"/>
</dbReference>
<dbReference type="EMBL" id="CQBK01000029">
    <property type="protein sequence ID" value="CNI42628.1"/>
    <property type="molecule type" value="Genomic_DNA"/>
</dbReference>
<evidence type="ECO:0000256" key="1">
    <source>
        <dbReference type="ARBA" id="ARBA00009077"/>
    </source>
</evidence>
<dbReference type="PANTHER" id="PTHR43500">
    <property type="entry name" value="CYSTATHIONINE BETA-LYASE-RELATED"/>
    <property type="match status" value="1"/>
</dbReference>
<reference evidence="3 4" key="1">
    <citation type="submission" date="2015-03" db="EMBL/GenBank/DDBJ databases">
        <authorList>
            <person name="Murphy D."/>
        </authorList>
    </citation>
    <scope>NUCLEOTIDE SEQUENCE [LARGE SCALE GENOMIC DNA]</scope>
    <source>
        <strain evidence="3 4">Y233</strain>
    </source>
</reference>
<dbReference type="GO" id="GO:0047804">
    <property type="term" value="F:cysteine-S-conjugate beta-lyase activity"/>
    <property type="evidence" value="ECO:0007669"/>
    <property type="project" value="InterPro"/>
</dbReference>
<protein>
    <submittedName>
        <fullName evidence="3">Cystathionine beta-lyase</fullName>
    </submittedName>
</protein>
<dbReference type="AlphaFoldDB" id="A0A0T9R396"/>
<proteinExistence type="inferred from homology"/>
<accession>A0A0T9R396</accession>
<organism evidence="3 4">
    <name type="scientific">Yersinia similis</name>
    <dbReference type="NCBI Taxonomy" id="367190"/>
    <lineage>
        <taxon>Bacteria</taxon>
        <taxon>Pseudomonadati</taxon>
        <taxon>Pseudomonadota</taxon>
        <taxon>Gammaproteobacteria</taxon>
        <taxon>Enterobacterales</taxon>
        <taxon>Yersiniaceae</taxon>
        <taxon>Yersinia</taxon>
    </lineage>
</organism>
<dbReference type="GO" id="GO:0019450">
    <property type="term" value="P:L-cysteine catabolic process to pyruvate"/>
    <property type="evidence" value="ECO:0007669"/>
    <property type="project" value="TreeGrafter"/>
</dbReference>
<dbReference type="PANTHER" id="PTHR43500:SF1">
    <property type="entry name" value="CYSTATHIONINE BETA-LYASE-RELATED"/>
    <property type="match status" value="1"/>
</dbReference>
<evidence type="ECO:0000256" key="2">
    <source>
        <dbReference type="ARBA" id="ARBA00023239"/>
    </source>
</evidence>
<dbReference type="InterPro" id="IPR006233">
    <property type="entry name" value="Cys_b_lyase_bac"/>
</dbReference>
<evidence type="ECO:0000313" key="3">
    <source>
        <dbReference type="EMBL" id="CNI42628.1"/>
    </source>
</evidence>
<comment type="similarity">
    <text evidence="1">Belongs to the trans-sulfuration enzymes family.</text>
</comment>
<evidence type="ECO:0000313" key="4">
    <source>
        <dbReference type="Proteomes" id="UP000038204"/>
    </source>
</evidence>